<dbReference type="OrthoDB" id="2989558at2759"/>
<dbReference type="AlphaFoldDB" id="A0A8H5CIK7"/>
<keyword evidence="3" id="KW-1185">Reference proteome</keyword>
<organism evidence="2 3">
    <name type="scientific">Tetrapyrgos nigripes</name>
    <dbReference type="NCBI Taxonomy" id="182062"/>
    <lineage>
        <taxon>Eukaryota</taxon>
        <taxon>Fungi</taxon>
        <taxon>Dikarya</taxon>
        <taxon>Basidiomycota</taxon>
        <taxon>Agaricomycotina</taxon>
        <taxon>Agaricomycetes</taxon>
        <taxon>Agaricomycetidae</taxon>
        <taxon>Agaricales</taxon>
        <taxon>Marasmiineae</taxon>
        <taxon>Marasmiaceae</taxon>
        <taxon>Tetrapyrgos</taxon>
    </lineage>
</organism>
<proteinExistence type="predicted"/>
<evidence type="ECO:0000313" key="3">
    <source>
        <dbReference type="Proteomes" id="UP000559256"/>
    </source>
</evidence>
<protein>
    <submittedName>
        <fullName evidence="2">Uncharacterized protein</fullName>
    </submittedName>
</protein>
<feature type="compositionally biased region" description="Low complexity" evidence="1">
    <location>
        <begin position="175"/>
        <end position="200"/>
    </location>
</feature>
<sequence>MEVTFSNNANVIDAFLHTMHDKEPIYKVDSTFGILGRKHTFLRDVNPISSPESKLYATHNSHPRKDSRKNGGQGSAGVKKDPVTVGAIHWKERMIEVQGVKKKLDEVKRKKGFLNKSRYWKWAEDRKEYEVRHDGDKKWVVTFSTPIQTKSNVKSKTEKDRDTDKDNESKPTNIRSPSRSPGDSRSHSRSLSSSRSLSASEAEPGSEFSPPSGQAATFRVPYRPHVFRKSKSDPNTCTLSISRDALKEDEIFMILLMIYSETRRQEGMLVSSHICAFFSNFHLFLIKIEV</sequence>
<dbReference type="EMBL" id="JAACJM010000164">
    <property type="protein sequence ID" value="KAF5341438.1"/>
    <property type="molecule type" value="Genomic_DNA"/>
</dbReference>
<comment type="caution">
    <text evidence="2">The sequence shown here is derived from an EMBL/GenBank/DDBJ whole genome shotgun (WGS) entry which is preliminary data.</text>
</comment>
<feature type="region of interest" description="Disordered" evidence="1">
    <location>
        <begin position="52"/>
        <end position="82"/>
    </location>
</feature>
<accession>A0A8H5CIK7</accession>
<dbReference type="Proteomes" id="UP000559256">
    <property type="component" value="Unassembled WGS sequence"/>
</dbReference>
<name>A0A8H5CIK7_9AGAR</name>
<evidence type="ECO:0000313" key="2">
    <source>
        <dbReference type="EMBL" id="KAF5341438.1"/>
    </source>
</evidence>
<evidence type="ECO:0000256" key="1">
    <source>
        <dbReference type="SAM" id="MobiDB-lite"/>
    </source>
</evidence>
<feature type="region of interest" description="Disordered" evidence="1">
    <location>
        <begin position="149"/>
        <end position="215"/>
    </location>
</feature>
<gene>
    <name evidence="2" type="ORF">D9758_014741</name>
</gene>
<feature type="compositionally biased region" description="Basic and acidic residues" evidence="1">
    <location>
        <begin position="155"/>
        <end position="169"/>
    </location>
</feature>
<reference evidence="2 3" key="1">
    <citation type="journal article" date="2020" name="ISME J.">
        <title>Uncovering the hidden diversity of litter-decomposition mechanisms in mushroom-forming fungi.</title>
        <authorList>
            <person name="Floudas D."/>
            <person name="Bentzer J."/>
            <person name="Ahren D."/>
            <person name="Johansson T."/>
            <person name="Persson P."/>
            <person name="Tunlid A."/>
        </authorList>
    </citation>
    <scope>NUCLEOTIDE SEQUENCE [LARGE SCALE GENOMIC DNA]</scope>
    <source>
        <strain evidence="2 3">CBS 291.85</strain>
    </source>
</reference>